<dbReference type="EMBL" id="STGX01000009">
    <property type="protein sequence ID" value="THV27917.1"/>
    <property type="molecule type" value="Genomic_DNA"/>
</dbReference>
<dbReference type="AlphaFoldDB" id="A0A4S8PC71"/>
<comment type="caution">
    <text evidence="1">The sequence shown here is derived from an EMBL/GenBank/DDBJ whole genome shotgun (WGS) entry which is preliminary data.</text>
</comment>
<keyword evidence="2" id="KW-1185">Reference proteome</keyword>
<evidence type="ECO:0000313" key="1">
    <source>
        <dbReference type="EMBL" id="THV27917.1"/>
    </source>
</evidence>
<dbReference type="RefSeq" id="WP_136530150.1">
    <property type="nucleotide sequence ID" value="NZ_STGX01000009.1"/>
</dbReference>
<proteinExistence type="predicted"/>
<reference evidence="1 2" key="1">
    <citation type="journal article" date="2018" name="Int. J. Syst. Evol. Microbiol.">
        <title>Glycomyces paridis sp. nov., isolated from the medicinal plant Paris polyphylla.</title>
        <authorList>
            <person name="Fang X.M."/>
            <person name="Bai J.L."/>
            <person name="Su J."/>
            <person name="Zhao L.L."/>
            <person name="Liu H.Y."/>
            <person name="Ma B.P."/>
            <person name="Zhang Y.Q."/>
            <person name="Yu L.Y."/>
        </authorList>
    </citation>
    <scope>NUCLEOTIDE SEQUENCE [LARGE SCALE GENOMIC DNA]</scope>
    <source>
        <strain evidence="1 2">CPCC 204357</strain>
    </source>
</reference>
<dbReference type="OrthoDB" id="4205565at2"/>
<name>A0A4S8PC71_9ACTN</name>
<sequence>MVHTDSEQIHDSRTRFARETAQHELTIIHDDGPFRHLRFARPGSSGYWVEITTVPGALVFRGDGDTWTFARTEDMFAFFRGDGGSINPQYWAEKITDGRDRARHYDEDAFRRVVLEEFSERLVDGEIPLDRAGEALTRLARGVLDDETVADEAEARAALERFEFPVGGVAGSVARFADTWEWDFTRWDWWYLWACHAIVHVIKLYDQAKACPECQGECGTHNTTVIADTNGGTASRRSCDPKATVTVATTGDLL</sequence>
<protein>
    <submittedName>
        <fullName evidence="1">Uncharacterized protein</fullName>
    </submittedName>
</protein>
<dbReference type="Proteomes" id="UP000305792">
    <property type="component" value="Unassembled WGS sequence"/>
</dbReference>
<gene>
    <name evidence="1" type="ORF">E9998_13070</name>
</gene>
<accession>A0A4S8PC71</accession>
<evidence type="ECO:0000313" key="2">
    <source>
        <dbReference type="Proteomes" id="UP000305792"/>
    </source>
</evidence>
<organism evidence="1 2">
    <name type="scientific">Glycomyces paridis</name>
    <dbReference type="NCBI Taxonomy" id="2126555"/>
    <lineage>
        <taxon>Bacteria</taxon>
        <taxon>Bacillati</taxon>
        <taxon>Actinomycetota</taxon>
        <taxon>Actinomycetes</taxon>
        <taxon>Glycomycetales</taxon>
        <taxon>Glycomycetaceae</taxon>
        <taxon>Glycomyces</taxon>
    </lineage>
</organism>